<accession>A0AAD1U4I4</accession>
<sequence>MSSTKRNLMNQFLEPKSCESNCDNSKDQAMDDDSGPNFGKNLLRQESDPLVDNLLSAIEKRGSGKILPPQLDRGYSFSKPDSEMDYSDPSLKNIFQGLQCKKNLFGDDNEENKNPNFDISMSSSPEKGFKAPIDCLLDDLSKNSKTISTDSKPENFKRKWNKGDIIFKGKYSSGVTPKYERPVLKIKSRGNKRKRTDLDEMDQELSSIEKEPNPFLNITPQMKRKVRKCSFQAGEQDSQLEYSSPPRDKKVICETPTPAKTLWKYPNMMEDGTPIKSYEDILAREKLSSDRGDRFQNDFEEISIIGKGHFGSVVKARNKCDGIEYAIKITERQNPKNKMRLGEALQEAYALSALSVSSENPYIVRYNTAWHENEQLYIQMELCEKSLYDRFEEVGTNFCEQEIRGILKDTCFGLKELHSKGIVHLDVKLENILLGNCGKYKLGDLGMSRVIDKIKADVPEGDSRYLAHELLNNDPNAPLPDLTKCDVFALGVLSYELMQGVRCQKNGREWENLRCDQINFAKGDDYSSEIKEMVTSMLSSDPKNRPTIENILEKYLDEEKKKTMTLQYICKKLFLKCKEFSEVNARLKQEKAAAVSEKEEVLIQIEELVRQNEELQKQFSN</sequence>
<keyword evidence="2 7" id="KW-0547">Nucleotide-binding</keyword>
<evidence type="ECO:0000313" key="12">
    <source>
        <dbReference type="Proteomes" id="UP001295684"/>
    </source>
</evidence>
<evidence type="ECO:0000256" key="5">
    <source>
        <dbReference type="ARBA" id="ARBA00023193"/>
    </source>
</evidence>
<evidence type="ECO:0000256" key="6">
    <source>
        <dbReference type="ARBA" id="ARBA00037982"/>
    </source>
</evidence>
<evidence type="ECO:0000256" key="9">
    <source>
        <dbReference type="SAM" id="MobiDB-lite"/>
    </source>
</evidence>
<dbReference type="EMBL" id="CAMPGE010003028">
    <property type="protein sequence ID" value="CAI2361851.1"/>
    <property type="molecule type" value="Genomic_DNA"/>
</dbReference>
<keyword evidence="1" id="KW-0808">Transferase</keyword>
<keyword evidence="3" id="KW-0418">Kinase</keyword>
<feature type="domain" description="Protein kinase" evidence="10">
    <location>
        <begin position="299"/>
        <end position="556"/>
    </location>
</feature>
<dbReference type="InterPro" id="IPR008271">
    <property type="entry name" value="Ser/Thr_kinase_AS"/>
</dbReference>
<feature type="region of interest" description="Disordered" evidence="9">
    <location>
        <begin position="105"/>
        <end position="125"/>
    </location>
</feature>
<evidence type="ECO:0000256" key="3">
    <source>
        <dbReference type="ARBA" id="ARBA00022777"/>
    </source>
</evidence>
<organism evidence="11 12">
    <name type="scientific">Euplotes crassus</name>
    <dbReference type="NCBI Taxonomy" id="5936"/>
    <lineage>
        <taxon>Eukaryota</taxon>
        <taxon>Sar</taxon>
        <taxon>Alveolata</taxon>
        <taxon>Ciliophora</taxon>
        <taxon>Intramacronucleata</taxon>
        <taxon>Spirotrichea</taxon>
        <taxon>Hypotrichia</taxon>
        <taxon>Euplotida</taxon>
        <taxon>Euplotidae</taxon>
        <taxon>Moneuplotes</taxon>
    </lineage>
</organism>
<feature type="compositionally biased region" description="Polar residues" evidence="9">
    <location>
        <begin position="1"/>
        <end position="10"/>
    </location>
</feature>
<keyword evidence="5" id="KW-0652">Protein synthesis inhibitor</keyword>
<gene>
    <name evidence="11" type="ORF">ECRASSUSDP1_LOCUS3165</name>
</gene>
<dbReference type="InterPro" id="IPR017441">
    <property type="entry name" value="Protein_kinase_ATP_BS"/>
</dbReference>
<comment type="caution">
    <text evidence="11">The sequence shown here is derived from an EMBL/GenBank/DDBJ whole genome shotgun (WGS) entry which is preliminary data.</text>
</comment>
<dbReference type="GO" id="GO:0017148">
    <property type="term" value="P:negative regulation of translation"/>
    <property type="evidence" value="ECO:0007669"/>
    <property type="project" value="UniProtKB-KW"/>
</dbReference>
<evidence type="ECO:0000256" key="8">
    <source>
        <dbReference type="SAM" id="Coils"/>
    </source>
</evidence>
<dbReference type="Pfam" id="PF00069">
    <property type="entry name" value="Pkinase"/>
    <property type="match status" value="1"/>
</dbReference>
<keyword evidence="8" id="KW-0175">Coiled coil</keyword>
<proteinExistence type="inferred from homology"/>
<dbReference type="GO" id="GO:0004672">
    <property type="term" value="F:protein kinase activity"/>
    <property type="evidence" value="ECO:0007669"/>
    <property type="project" value="InterPro"/>
</dbReference>
<feature type="binding site" evidence="7">
    <location>
        <position position="328"/>
    </location>
    <ligand>
        <name>ATP</name>
        <dbReference type="ChEBI" id="CHEBI:30616"/>
    </ligand>
</feature>
<dbReference type="InterPro" id="IPR011009">
    <property type="entry name" value="Kinase-like_dom_sf"/>
</dbReference>
<dbReference type="Gene3D" id="1.10.510.10">
    <property type="entry name" value="Transferase(Phosphotransferase) domain 1"/>
    <property type="match status" value="1"/>
</dbReference>
<dbReference type="InterPro" id="IPR000719">
    <property type="entry name" value="Prot_kinase_dom"/>
</dbReference>
<keyword evidence="4 7" id="KW-0067">ATP-binding</keyword>
<dbReference type="GO" id="GO:0005634">
    <property type="term" value="C:nucleus"/>
    <property type="evidence" value="ECO:0007669"/>
    <property type="project" value="TreeGrafter"/>
</dbReference>
<comment type="similarity">
    <text evidence="6">Belongs to the protein kinase superfamily. Ser/Thr protein kinase family. GCN2 subfamily.</text>
</comment>
<dbReference type="PROSITE" id="PS00108">
    <property type="entry name" value="PROTEIN_KINASE_ST"/>
    <property type="match status" value="1"/>
</dbReference>
<dbReference type="GO" id="GO:0005737">
    <property type="term" value="C:cytoplasm"/>
    <property type="evidence" value="ECO:0007669"/>
    <property type="project" value="TreeGrafter"/>
</dbReference>
<evidence type="ECO:0000313" key="11">
    <source>
        <dbReference type="EMBL" id="CAI2361851.1"/>
    </source>
</evidence>
<feature type="compositionally biased region" description="Polar residues" evidence="9">
    <location>
        <begin position="114"/>
        <end position="125"/>
    </location>
</feature>
<dbReference type="InterPro" id="IPR050339">
    <property type="entry name" value="CC_SR_Kinase"/>
</dbReference>
<dbReference type="Gene3D" id="3.30.200.20">
    <property type="entry name" value="Phosphorylase Kinase, domain 1"/>
    <property type="match status" value="1"/>
</dbReference>
<name>A0AAD1U4I4_EUPCR</name>
<evidence type="ECO:0000256" key="7">
    <source>
        <dbReference type="PROSITE-ProRule" id="PRU10141"/>
    </source>
</evidence>
<dbReference type="GO" id="GO:0005524">
    <property type="term" value="F:ATP binding"/>
    <property type="evidence" value="ECO:0007669"/>
    <property type="project" value="UniProtKB-UniRule"/>
</dbReference>
<dbReference type="Proteomes" id="UP001295684">
    <property type="component" value="Unassembled WGS sequence"/>
</dbReference>
<dbReference type="PANTHER" id="PTHR11042">
    <property type="entry name" value="EUKARYOTIC TRANSLATION INITIATION FACTOR 2-ALPHA KINASE EIF2-ALPHA KINASE -RELATED"/>
    <property type="match status" value="1"/>
</dbReference>
<feature type="coiled-coil region" evidence="8">
    <location>
        <begin position="584"/>
        <end position="618"/>
    </location>
</feature>
<dbReference type="PROSITE" id="PS50011">
    <property type="entry name" value="PROTEIN_KINASE_DOM"/>
    <property type="match status" value="1"/>
</dbReference>
<evidence type="ECO:0000256" key="4">
    <source>
        <dbReference type="ARBA" id="ARBA00022840"/>
    </source>
</evidence>
<dbReference type="AlphaFoldDB" id="A0AAD1U4I4"/>
<dbReference type="PROSITE" id="PS00107">
    <property type="entry name" value="PROTEIN_KINASE_ATP"/>
    <property type="match status" value="1"/>
</dbReference>
<evidence type="ECO:0000256" key="1">
    <source>
        <dbReference type="ARBA" id="ARBA00022679"/>
    </source>
</evidence>
<reference evidence="11" key="1">
    <citation type="submission" date="2023-07" db="EMBL/GenBank/DDBJ databases">
        <authorList>
            <consortium name="AG Swart"/>
            <person name="Singh M."/>
            <person name="Singh A."/>
            <person name="Seah K."/>
            <person name="Emmerich C."/>
        </authorList>
    </citation>
    <scope>NUCLEOTIDE SEQUENCE</scope>
    <source>
        <strain evidence="11">DP1</strain>
    </source>
</reference>
<evidence type="ECO:0000259" key="10">
    <source>
        <dbReference type="PROSITE" id="PS50011"/>
    </source>
</evidence>
<keyword evidence="12" id="KW-1185">Reference proteome</keyword>
<feature type="region of interest" description="Disordered" evidence="9">
    <location>
        <begin position="1"/>
        <end position="45"/>
    </location>
</feature>
<protein>
    <recommendedName>
        <fullName evidence="10">Protein kinase domain-containing protein</fullName>
    </recommendedName>
</protein>
<dbReference type="SMART" id="SM00220">
    <property type="entry name" value="S_TKc"/>
    <property type="match status" value="1"/>
</dbReference>
<dbReference type="SUPFAM" id="SSF56112">
    <property type="entry name" value="Protein kinase-like (PK-like)"/>
    <property type="match status" value="1"/>
</dbReference>
<evidence type="ECO:0000256" key="2">
    <source>
        <dbReference type="ARBA" id="ARBA00022741"/>
    </source>
</evidence>